<gene>
    <name evidence="2" type="ORF">EYF80_043762</name>
</gene>
<keyword evidence="3" id="KW-1185">Reference proteome</keyword>
<evidence type="ECO:0000313" key="3">
    <source>
        <dbReference type="Proteomes" id="UP000314294"/>
    </source>
</evidence>
<dbReference type="EMBL" id="SRLO01000811">
    <property type="protein sequence ID" value="TNN46063.1"/>
    <property type="molecule type" value="Genomic_DNA"/>
</dbReference>
<dbReference type="AlphaFoldDB" id="A0A4Z2FZF1"/>
<evidence type="ECO:0000313" key="2">
    <source>
        <dbReference type="EMBL" id="TNN46063.1"/>
    </source>
</evidence>
<reference evidence="2 3" key="1">
    <citation type="submission" date="2019-03" db="EMBL/GenBank/DDBJ databases">
        <title>First draft genome of Liparis tanakae, snailfish: a comprehensive survey of snailfish specific genes.</title>
        <authorList>
            <person name="Kim W."/>
            <person name="Song I."/>
            <person name="Jeong J.-H."/>
            <person name="Kim D."/>
            <person name="Kim S."/>
            <person name="Ryu S."/>
            <person name="Song J.Y."/>
            <person name="Lee S.K."/>
        </authorList>
    </citation>
    <scope>NUCLEOTIDE SEQUENCE [LARGE SCALE GENOMIC DNA]</scope>
    <source>
        <tissue evidence="2">Muscle</tissue>
    </source>
</reference>
<dbReference type="Proteomes" id="UP000314294">
    <property type="component" value="Unassembled WGS sequence"/>
</dbReference>
<feature type="region of interest" description="Disordered" evidence="1">
    <location>
        <begin position="1"/>
        <end position="24"/>
    </location>
</feature>
<organism evidence="2 3">
    <name type="scientific">Liparis tanakae</name>
    <name type="common">Tanaka's snailfish</name>
    <dbReference type="NCBI Taxonomy" id="230148"/>
    <lineage>
        <taxon>Eukaryota</taxon>
        <taxon>Metazoa</taxon>
        <taxon>Chordata</taxon>
        <taxon>Craniata</taxon>
        <taxon>Vertebrata</taxon>
        <taxon>Euteleostomi</taxon>
        <taxon>Actinopterygii</taxon>
        <taxon>Neopterygii</taxon>
        <taxon>Teleostei</taxon>
        <taxon>Neoteleostei</taxon>
        <taxon>Acanthomorphata</taxon>
        <taxon>Eupercaria</taxon>
        <taxon>Perciformes</taxon>
        <taxon>Cottioidei</taxon>
        <taxon>Cottales</taxon>
        <taxon>Liparidae</taxon>
        <taxon>Liparis</taxon>
    </lineage>
</organism>
<accession>A0A4Z2FZF1</accession>
<evidence type="ECO:0000256" key="1">
    <source>
        <dbReference type="SAM" id="MobiDB-lite"/>
    </source>
</evidence>
<comment type="caution">
    <text evidence="2">The sequence shown here is derived from an EMBL/GenBank/DDBJ whole genome shotgun (WGS) entry which is preliminary data.</text>
</comment>
<sequence>MRLRGDEEAVDEGGREESRRKGWRSRANTHIEAIGIGLDEGVYAVVDFMSVYAPLLLDCSFHSSFHSTMNCNKQVNSVNHSRRGSRAVRPVSATFQQGNTSAARCGLPVALLPCYHGEEGHLFCIHVASERSDGRVPETTQHS</sequence>
<protein>
    <submittedName>
        <fullName evidence="2">Uncharacterized protein</fullName>
    </submittedName>
</protein>
<feature type="compositionally biased region" description="Basic and acidic residues" evidence="1">
    <location>
        <begin position="1"/>
        <end position="20"/>
    </location>
</feature>
<proteinExistence type="predicted"/>
<name>A0A4Z2FZF1_9TELE</name>